<gene>
    <name evidence="8" type="ORF">NE535_15895</name>
</gene>
<accession>A0A9X3AW16</accession>
<evidence type="ECO:0000313" key="9">
    <source>
        <dbReference type="Proteomes" id="UP001155546"/>
    </source>
</evidence>
<keyword evidence="6 7" id="KW-0472">Membrane</keyword>
<keyword evidence="3" id="KW-1003">Cell membrane</keyword>
<dbReference type="PANTHER" id="PTHR43823">
    <property type="entry name" value="SPORULATION PROTEIN YKVU"/>
    <property type="match status" value="1"/>
</dbReference>
<evidence type="ECO:0000256" key="7">
    <source>
        <dbReference type="SAM" id="Phobius"/>
    </source>
</evidence>
<evidence type="ECO:0000313" key="8">
    <source>
        <dbReference type="EMBL" id="MCT7943250.1"/>
    </source>
</evidence>
<dbReference type="GO" id="GO:0005886">
    <property type="term" value="C:plasma membrane"/>
    <property type="evidence" value="ECO:0007669"/>
    <property type="project" value="UniProtKB-SubCell"/>
</dbReference>
<dbReference type="GO" id="GO:0042910">
    <property type="term" value="F:xenobiotic transmembrane transporter activity"/>
    <property type="evidence" value="ECO:0007669"/>
    <property type="project" value="InterPro"/>
</dbReference>
<feature type="transmembrane region" description="Helical" evidence="7">
    <location>
        <begin position="92"/>
        <end position="115"/>
    </location>
</feature>
<dbReference type="GO" id="GO:0015297">
    <property type="term" value="F:antiporter activity"/>
    <property type="evidence" value="ECO:0007669"/>
    <property type="project" value="InterPro"/>
</dbReference>
<keyword evidence="2" id="KW-0813">Transport</keyword>
<evidence type="ECO:0000256" key="5">
    <source>
        <dbReference type="ARBA" id="ARBA00022989"/>
    </source>
</evidence>
<keyword evidence="5 7" id="KW-1133">Transmembrane helix</keyword>
<feature type="transmembrane region" description="Helical" evidence="7">
    <location>
        <begin position="318"/>
        <end position="338"/>
    </location>
</feature>
<feature type="transmembrane region" description="Helical" evidence="7">
    <location>
        <begin position="276"/>
        <end position="297"/>
    </location>
</feature>
<comment type="caution">
    <text evidence="8">The sequence shown here is derived from an EMBL/GenBank/DDBJ whole genome shotgun (WGS) entry which is preliminary data.</text>
</comment>
<feature type="transmembrane region" description="Helical" evidence="7">
    <location>
        <begin position="52"/>
        <end position="80"/>
    </location>
</feature>
<feature type="transmembrane region" description="Helical" evidence="7">
    <location>
        <begin position="383"/>
        <end position="404"/>
    </location>
</feature>
<evidence type="ECO:0000256" key="3">
    <source>
        <dbReference type="ARBA" id="ARBA00022475"/>
    </source>
</evidence>
<feature type="transmembrane region" description="Helical" evidence="7">
    <location>
        <begin position="12"/>
        <end position="32"/>
    </location>
</feature>
<evidence type="ECO:0000256" key="4">
    <source>
        <dbReference type="ARBA" id="ARBA00022692"/>
    </source>
</evidence>
<reference evidence="8" key="1">
    <citation type="journal article" date="2023" name="Int. J. Syst. Evol. Microbiol.">
        <title>&lt;i&gt;Shewanella septentrionalis&lt;/i&gt; sp. nov. and &lt;i&gt;Shewanella holmiensis&lt;/i&gt; sp. nov., isolated from Baltic Sea water and sediments.</title>
        <authorList>
            <person name="Martin-Rodriguez A.J."/>
            <person name="Thorell K."/>
            <person name="Joffre E."/>
            <person name="Jensie-Markopoulos S."/>
            <person name="Moore E.R.B."/>
            <person name="Sjoling A."/>
        </authorList>
    </citation>
    <scope>NUCLEOTIDE SEQUENCE</scope>
    <source>
        <strain evidence="8">SP1S2-7</strain>
    </source>
</reference>
<dbReference type="InterPro" id="IPR051327">
    <property type="entry name" value="MATE_MepA_subfamily"/>
</dbReference>
<keyword evidence="9" id="KW-1185">Reference proteome</keyword>
<name>A0A9X3AW16_9GAMM</name>
<feature type="transmembrane region" description="Helical" evidence="7">
    <location>
        <begin position="194"/>
        <end position="214"/>
    </location>
</feature>
<protein>
    <submittedName>
        <fullName evidence="8">MATE family efflux transporter</fullName>
    </submittedName>
</protein>
<proteinExistence type="predicted"/>
<keyword evidence="4 7" id="KW-0812">Transmembrane</keyword>
<dbReference type="Proteomes" id="UP001155546">
    <property type="component" value="Unassembled WGS sequence"/>
</dbReference>
<feature type="transmembrane region" description="Helical" evidence="7">
    <location>
        <begin position="168"/>
        <end position="188"/>
    </location>
</feature>
<evidence type="ECO:0000256" key="6">
    <source>
        <dbReference type="ARBA" id="ARBA00023136"/>
    </source>
</evidence>
<dbReference type="NCBIfam" id="TIGR00797">
    <property type="entry name" value="matE"/>
    <property type="match status" value="1"/>
</dbReference>
<dbReference type="RefSeq" id="WP_261299588.1">
    <property type="nucleotide sequence ID" value="NZ_JAMTCD010000026.1"/>
</dbReference>
<dbReference type="InterPro" id="IPR048279">
    <property type="entry name" value="MdtK-like"/>
</dbReference>
<dbReference type="EMBL" id="JAMTCD010000026">
    <property type="protein sequence ID" value="MCT7943250.1"/>
    <property type="molecule type" value="Genomic_DNA"/>
</dbReference>
<dbReference type="PIRSF" id="PIRSF006603">
    <property type="entry name" value="DinF"/>
    <property type="match status" value="1"/>
</dbReference>
<feature type="transmembrane region" description="Helical" evidence="7">
    <location>
        <begin position="135"/>
        <end position="156"/>
    </location>
</feature>
<dbReference type="InterPro" id="IPR002528">
    <property type="entry name" value="MATE_fam"/>
</dbReference>
<evidence type="ECO:0000256" key="2">
    <source>
        <dbReference type="ARBA" id="ARBA00022448"/>
    </source>
</evidence>
<feature type="transmembrane region" description="Helical" evidence="7">
    <location>
        <begin position="234"/>
        <end position="256"/>
    </location>
</feature>
<dbReference type="PANTHER" id="PTHR43823:SF3">
    <property type="entry name" value="MULTIDRUG EXPORT PROTEIN MEPA"/>
    <property type="match status" value="1"/>
</dbReference>
<comment type="subcellular location">
    <subcellularLocation>
        <location evidence="1">Cell inner membrane</location>
        <topology evidence="1">Multi-pass membrane protein</topology>
    </subcellularLocation>
</comment>
<feature type="transmembrane region" description="Helical" evidence="7">
    <location>
        <begin position="410"/>
        <end position="435"/>
    </location>
</feature>
<feature type="transmembrane region" description="Helical" evidence="7">
    <location>
        <begin position="350"/>
        <end position="371"/>
    </location>
</feature>
<evidence type="ECO:0000256" key="1">
    <source>
        <dbReference type="ARBA" id="ARBA00004429"/>
    </source>
</evidence>
<dbReference type="AlphaFoldDB" id="A0A9X3AW16"/>
<organism evidence="8 9">
    <name type="scientific">Shewanella holmiensis</name>
    <dbReference type="NCBI Taxonomy" id="2952222"/>
    <lineage>
        <taxon>Bacteria</taxon>
        <taxon>Pseudomonadati</taxon>
        <taxon>Pseudomonadota</taxon>
        <taxon>Gammaproteobacteria</taxon>
        <taxon>Alteromonadales</taxon>
        <taxon>Shewanellaceae</taxon>
        <taxon>Shewanella</taxon>
    </lineage>
</organism>
<sequence>MTTAKFVEGPILRHILVMSSTAAVGISALFVVDLLDIFFLSLLGEHELTAAVGYAGTISFFTTSIGIGLSIALGALVSRAVGAKNSIQAKRLFLNCAVVTFIVSVLVALLVLSFIPELLTLVGASGYTAELAQSYLYILVPSLPVICLAMALGGALRAVGDAKLSMMSTLAGGGVNAVLDPIFIFVFAMGIEGAATASVLARFAVLFIAGHGAVVKHQLVGKFSFDEFKHDLPAIFAIAGPAMLTNIATPIGNAVVTRAIADFGDSYVAGWAVLGRLIPVSFGMIFALSGAIGPIVGQNFGANEFDRVKQSLNKAIQFCVIYVLSVSLILFLLRHQIVSAFDMTGNAAEVILFFCQYIAVFFIFSGMLFVANASFNNLGKAKYSTFFNVGKATLGTIPFVYFGAQWGQVYGVLIGQVIGAIIFGVAGVIVAYRLVEKLSHTAKAELSAQVFTQQDEAQPQNIATSSPLSSACAQMAQLDDEPLCKQIAEAEITPKTSAQRHRK</sequence>
<dbReference type="Pfam" id="PF01554">
    <property type="entry name" value="MatE"/>
    <property type="match status" value="2"/>
</dbReference>